<dbReference type="RefSeq" id="WP_012256315.1">
    <property type="nucleotide sequence ID" value="NC_010175.1"/>
</dbReference>
<protein>
    <recommendedName>
        <fullName evidence="2">dTDP-4-dehydrorhamnose reductase</fullName>
        <ecNumber evidence="2">1.1.1.133</ecNumber>
    </recommendedName>
</protein>
<dbReference type="PATRIC" id="fig|324602.8.peg.463"/>
<dbReference type="KEGG" id="cau:Caur_0409"/>
<dbReference type="AlphaFoldDB" id="A9WDQ3"/>
<dbReference type="EMBL" id="CP000909">
    <property type="protein sequence ID" value="ABY33659.1"/>
    <property type="molecule type" value="Genomic_DNA"/>
</dbReference>
<dbReference type="UniPathway" id="UPA00124"/>
<accession>A9WDQ3</accession>
<comment type="similarity">
    <text evidence="1 2">Belongs to the dTDP-4-dehydrorhamnose reductase family.</text>
</comment>
<dbReference type="Gene3D" id="3.90.25.10">
    <property type="entry name" value="UDP-galactose 4-epimerase, domain 1"/>
    <property type="match status" value="1"/>
</dbReference>
<evidence type="ECO:0000259" key="3">
    <source>
        <dbReference type="Pfam" id="PF04321"/>
    </source>
</evidence>
<evidence type="ECO:0000313" key="4">
    <source>
        <dbReference type="EMBL" id="ABY33659.1"/>
    </source>
</evidence>
<dbReference type="eggNOG" id="COG1091">
    <property type="taxonomic scope" value="Bacteria"/>
</dbReference>
<dbReference type="PANTHER" id="PTHR10491:SF4">
    <property type="entry name" value="METHIONINE ADENOSYLTRANSFERASE 2 SUBUNIT BETA"/>
    <property type="match status" value="1"/>
</dbReference>
<dbReference type="GO" id="GO:0000271">
    <property type="term" value="P:polysaccharide biosynthetic process"/>
    <property type="evidence" value="ECO:0000318"/>
    <property type="project" value="GO_Central"/>
</dbReference>
<dbReference type="FunCoup" id="A9WDQ3">
    <property type="interactions" value="396"/>
</dbReference>
<gene>
    <name evidence="4" type="ordered locus">Caur_0409</name>
</gene>
<dbReference type="EC" id="1.1.1.133" evidence="2"/>
<feature type="domain" description="RmlD-like substrate binding" evidence="3">
    <location>
        <begin position="1"/>
        <end position="276"/>
    </location>
</feature>
<evidence type="ECO:0000256" key="2">
    <source>
        <dbReference type="RuleBase" id="RU364082"/>
    </source>
</evidence>
<keyword evidence="5" id="KW-1185">Reference proteome</keyword>
<dbReference type="InterPro" id="IPR036291">
    <property type="entry name" value="NAD(P)-bd_dom_sf"/>
</dbReference>
<dbReference type="InParanoid" id="A9WDQ3"/>
<dbReference type="SUPFAM" id="SSF51735">
    <property type="entry name" value="NAD(P)-binding Rossmann-fold domains"/>
    <property type="match status" value="1"/>
</dbReference>
<name>A9WDQ3_CHLAA</name>
<dbReference type="GO" id="GO:0008831">
    <property type="term" value="F:dTDP-4-dehydrorhamnose reductase activity"/>
    <property type="evidence" value="ECO:0000318"/>
    <property type="project" value="GO_Central"/>
</dbReference>
<dbReference type="STRING" id="324602.Caur_0409"/>
<evidence type="ECO:0000256" key="1">
    <source>
        <dbReference type="ARBA" id="ARBA00010944"/>
    </source>
</evidence>
<dbReference type="PANTHER" id="PTHR10491">
    <property type="entry name" value="DTDP-4-DEHYDRORHAMNOSE REDUCTASE"/>
    <property type="match status" value="1"/>
</dbReference>
<dbReference type="InterPro" id="IPR005913">
    <property type="entry name" value="dTDP_dehydrorham_reduct"/>
</dbReference>
<dbReference type="InterPro" id="IPR029903">
    <property type="entry name" value="RmlD-like-bd"/>
</dbReference>
<reference evidence="5" key="1">
    <citation type="journal article" date="2011" name="BMC Genomics">
        <title>Complete genome sequence of the filamentous anoxygenic phototrophic bacterium Chloroflexus aurantiacus.</title>
        <authorList>
            <person name="Tang K.H."/>
            <person name="Barry K."/>
            <person name="Chertkov O."/>
            <person name="Dalin E."/>
            <person name="Han C.S."/>
            <person name="Hauser L.J."/>
            <person name="Honchak B.M."/>
            <person name="Karbach L.E."/>
            <person name="Land M.L."/>
            <person name="Lapidus A."/>
            <person name="Larimer F.W."/>
            <person name="Mikhailova N."/>
            <person name="Pitluck S."/>
            <person name="Pierson B.K."/>
            <person name="Blankenship R.E."/>
        </authorList>
    </citation>
    <scope>NUCLEOTIDE SEQUENCE [LARGE SCALE GENOMIC DNA]</scope>
    <source>
        <strain evidence="5">ATCC 29366 / DSM 635 / J-10-fl</strain>
    </source>
</reference>
<evidence type="ECO:0000313" key="5">
    <source>
        <dbReference type="Proteomes" id="UP000002008"/>
    </source>
</evidence>
<dbReference type="Gene3D" id="3.40.50.720">
    <property type="entry name" value="NAD(P)-binding Rossmann-like Domain"/>
    <property type="match status" value="1"/>
</dbReference>
<dbReference type="NCBIfam" id="TIGR01214">
    <property type="entry name" value="rmlD"/>
    <property type="match status" value="1"/>
</dbReference>
<dbReference type="EnsemblBacteria" id="ABY33659">
    <property type="protein sequence ID" value="ABY33659"/>
    <property type="gene ID" value="Caur_0409"/>
</dbReference>
<comment type="function">
    <text evidence="2">Catalyzes the reduction of dTDP-6-deoxy-L-lyxo-4-hexulose to yield dTDP-L-rhamnose.</text>
</comment>
<organism evidence="4 5">
    <name type="scientific">Chloroflexus aurantiacus (strain ATCC 29366 / DSM 635 / J-10-fl)</name>
    <dbReference type="NCBI Taxonomy" id="324602"/>
    <lineage>
        <taxon>Bacteria</taxon>
        <taxon>Bacillati</taxon>
        <taxon>Chloroflexota</taxon>
        <taxon>Chloroflexia</taxon>
        <taxon>Chloroflexales</taxon>
        <taxon>Chloroflexineae</taxon>
        <taxon>Chloroflexaceae</taxon>
        <taxon>Chloroflexus</taxon>
    </lineage>
</organism>
<keyword evidence="2 4" id="KW-0560">Oxidoreductase</keyword>
<proteinExistence type="inferred from homology"/>
<dbReference type="HOGENOM" id="CLU_045518_1_2_0"/>
<dbReference type="GO" id="GO:0019305">
    <property type="term" value="P:dTDP-rhamnose biosynthetic process"/>
    <property type="evidence" value="ECO:0000318"/>
    <property type="project" value="GO_Central"/>
</dbReference>
<dbReference type="Pfam" id="PF04321">
    <property type="entry name" value="RmlD_sub_bind"/>
    <property type="match status" value="1"/>
</dbReference>
<keyword evidence="2" id="KW-0521">NADP</keyword>
<comment type="pathway">
    <text evidence="2">Carbohydrate biosynthesis; dTDP-L-rhamnose biosynthesis.</text>
</comment>
<dbReference type="Proteomes" id="UP000002008">
    <property type="component" value="Chromosome"/>
</dbReference>
<dbReference type="CDD" id="cd05254">
    <property type="entry name" value="dTDP_HR_like_SDR_e"/>
    <property type="match status" value="1"/>
</dbReference>
<sequence>MRIAITGANGQLGRALIATLADQHTLVPLGHDQLELTDPVTVEQIAATDADVVIHAAAYTNVDGCARDPGLAYRVNGLGTRYVALGCRRIDAALVYISTNEVFAGDARRPYFEDDPPRAINPYGQSKLAGEQAVRSLVARHFIVRVAWLFGGERNFVRTVLRLAANPPAHGLRMVADEIGSPTYTFDVAAGLARLITTDYYGTYHFVNDGICSRYEFAAEILRRVGLNIPLQPIRLCDFQRDSTPPPYTPLANLAGASLGITFRPWQDALADYLGRLPNEVLPT</sequence>
<dbReference type="GO" id="GO:0005829">
    <property type="term" value="C:cytosol"/>
    <property type="evidence" value="ECO:0000318"/>
    <property type="project" value="GO_Central"/>
</dbReference>